<evidence type="ECO:0000313" key="3">
    <source>
        <dbReference type="EMBL" id="HAF5259658.1"/>
    </source>
</evidence>
<name>A0A746EG40_SALER</name>
<dbReference type="AlphaFoldDB" id="A0A746EG40"/>
<evidence type="ECO:0000313" key="2">
    <source>
        <dbReference type="EMBL" id="HAF3781889.1"/>
    </source>
</evidence>
<protein>
    <submittedName>
        <fullName evidence="2">Uncharacterized protein</fullName>
    </submittedName>
</protein>
<evidence type="ECO:0000256" key="1">
    <source>
        <dbReference type="SAM" id="Phobius"/>
    </source>
</evidence>
<reference evidence="2" key="2">
    <citation type="submission" date="2020-02" db="EMBL/GenBank/DDBJ databases">
        <authorList>
            <consortium name="NCBI Pathogen Detection Project"/>
        </authorList>
    </citation>
    <scope>NUCLEOTIDE SEQUENCE</scope>
    <source>
        <strain evidence="2">MA.BD-OM-2007-08-002990</strain>
        <strain evidence="3">MA.BD-PM-2007-01-000703</strain>
    </source>
</reference>
<organism evidence="2">
    <name type="scientific">Salmonella enterica</name>
    <name type="common">Salmonella choleraesuis</name>
    <dbReference type="NCBI Taxonomy" id="28901"/>
    <lineage>
        <taxon>Bacteria</taxon>
        <taxon>Pseudomonadati</taxon>
        <taxon>Pseudomonadota</taxon>
        <taxon>Gammaproteobacteria</taxon>
        <taxon>Enterobacterales</taxon>
        <taxon>Enterobacteriaceae</taxon>
        <taxon>Salmonella</taxon>
    </lineage>
</organism>
<dbReference type="EMBL" id="DAAUZY010000003">
    <property type="protein sequence ID" value="HAF3781889.1"/>
    <property type="molecule type" value="Genomic_DNA"/>
</dbReference>
<dbReference type="EMBL" id="DAAVKQ010000004">
    <property type="protein sequence ID" value="HAF5259658.1"/>
    <property type="molecule type" value="Genomic_DNA"/>
</dbReference>
<gene>
    <name evidence="3" type="ORF">G8C28_002322</name>
    <name evidence="2" type="ORF">G8C30_001722</name>
</gene>
<keyword evidence="1" id="KW-0812">Transmembrane</keyword>
<comment type="caution">
    <text evidence="2">The sequence shown here is derived from an EMBL/GenBank/DDBJ whole genome shotgun (WGS) entry which is preliminary data.</text>
</comment>
<feature type="transmembrane region" description="Helical" evidence="1">
    <location>
        <begin position="28"/>
        <end position="49"/>
    </location>
</feature>
<reference evidence="2" key="1">
    <citation type="journal article" date="2018" name="Genome Biol.">
        <title>SKESA: strategic k-mer extension for scrupulous assemblies.</title>
        <authorList>
            <person name="Souvorov A."/>
            <person name="Agarwala R."/>
            <person name="Lipman D.J."/>
        </authorList>
    </citation>
    <scope>NUCLEOTIDE SEQUENCE</scope>
    <source>
        <strain evidence="2">MA.BD-OM-2007-08-002990</strain>
        <strain evidence="3">MA.BD-PM-2007-01-000703</strain>
    </source>
</reference>
<accession>A0A746EG40</accession>
<keyword evidence="1" id="KW-0472">Membrane</keyword>
<keyword evidence="1" id="KW-1133">Transmembrane helix</keyword>
<proteinExistence type="predicted"/>
<sequence>MKRFKEMAVILFLHYWQQVLRRRRWRMILFHMFWIMFLIKSLPVTLFLLEWGNQDIWGLGLGLGVINMMEFY</sequence>